<sequence length="162" mass="18042">MPVISPGRIFLEEKIVAYTDDIFSFSAFDPAKLTQGWREFAEQGTTHSRDAYGKMKTAAEEASRTVESTIHSAQVGSMEFGLKAIDAFRTNTEMSLSHMEQLMGAKSFFEVLELQTTFVRKQAEFTVEQARTMQQAVQKMADDVAKPGKEASEKAVNAFKPS</sequence>
<protein>
    <submittedName>
        <fullName evidence="3">Phasin</fullName>
    </submittedName>
</protein>
<keyword evidence="4" id="KW-1185">Reference proteome</keyword>
<accession>A0A5C4XRR0</accession>
<evidence type="ECO:0000256" key="1">
    <source>
        <dbReference type="SAM" id="MobiDB-lite"/>
    </source>
</evidence>
<dbReference type="InterPro" id="IPR018968">
    <property type="entry name" value="Phasin"/>
</dbReference>
<feature type="region of interest" description="Disordered" evidence="1">
    <location>
        <begin position="142"/>
        <end position="162"/>
    </location>
</feature>
<feature type="domain" description="Phasin" evidence="2">
    <location>
        <begin position="54"/>
        <end position="150"/>
    </location>
</feature>
<evidence type="ECO:0000313" key="3">
    <source>
        <dbReference type="EMBL" id="TNM66033.1"/>
    </source>
</evidence>
<evidence type="ECO:0000313" key="4">
    <source>
        <dbReference type="Proteomes" id="UP000311605"/>
    </source>
</evidence>
<dbReference type="Proteomes" id="UP000311605">
    <property type="component" value="Unassembled WGS sequence"/>
</dbReference>
<feature type="compositionally biased region" description="Basic and acidic residues" evidence="1">
    <location>
        <begin position="142"/>
        <end position="153"/>
    </location>
</feature>
<dbReference type="AlphaFoldDB" id="A0A5C4XRR0"/>
<dbReference type="Pfam" id="PF09361">
    <property type="entry name" value="Phasin_2"/>
    <property type="match status" value="1"/>
</dbReference>
<gene>
    <name evidence="3" type="ORF">FHP24_07390</name>
</gene>
<evidence type="ECO:0000259" key="2">
    <source>
        <dbReference type="Pfam" id="PF09361"/>
    </source>
</evidence>
<reference evidence="3 4" key="1">
    <citation type="submission" date="2019-06" db="EMBL/GenBank/DDBJ databases">
        <title>The draft genome of Rhizobium smilacinae PTYR-5.</title>
        <authorList>
            <person name="Liu L."/>
            <person name="Li L."/>
            <person name="Zhang X."/>
        </authorList>
    </citation>
    <scope>NUCLEOTIDE SEQUENCE [LARGE SCALE GENOMIC DNA]</scope>
    <source>
        <strain evidence="3 4">PTYR-5</strain>
    </source>
</reference>
<organism evidence="3 4">
    <name type="scientific">Aliirhizobium smilacinae</name>
    <dbReference type="NCBI Taxonomy" id="1395944"/>
    <lineage>
        <taxon>Bacteria</taxon>
        <taxon>Pseudomonadati</taxon>
        <taxon>Pseudomonadota</taxon>
        <taxon>Alphaproteobacteria</taxon>
        <taxon>Hyphomicrobiales</taxon>
        <taxon>Rhizobiaceae</taxon>
        <taxon>Aliirhizobium</taxon>
    </lineage>
</organism>
<name>A0A5C4XRR0_9HYPH</name>
<comment type="caution">
    <text evidence="3">The sequence shown here is derived from an EMBL/GenBank/DDBJ whole genome shotgun (WGS) entry which is preliminary data.</text>
</comment>
<proteinExistence type="predicted"/>
<dbReference type="OrthoDB" id="8479257at2"/>
<dbReference type="EMBL" id="VDMN01000001">
    <property type="protein sequence ID" value="TNM66033.1"/>
    <property type="molecule type" value="Genomic_DNA"/>
</dbReference>